<protein>
    <submittedName>
        <fullName evidence="2">Putative lipoprotein</fullName>
    </submittedName>
</protein>
<keyword evidence="3" id="KW-1185">Reference proteome</keyword>
<evidence type="ECO:0000313" key="2">
    <source>
        <dbReference type="EMBL" id="ACA87858.1"/>
    </source>
</evidence>
<keyword evidence="2" id="KW-0449">Lipoprotein</keyword>
<dbReference type="STRING" id="392500.Swoo_3594"/>
<evidence type="ECO:0000313" key="3">
    <source>
        <dbReference type="Proteomes" id="UP000002168"/>
    </source>
</evidence>
<dbReference type="RefSeq" id="WP_012326191.1">
    <property type="nucleotide sequence ID" value="NC_010506.1"/>
</dbReference>
<keyword evidence="1" id="KW-0732">Signal</keyword>
<organism evidence="2 3">
    <name type="scientific">Shewanella woodyi (strain ATCC 51908 / MS32)</name>
    <dbReference type="NCBI Taxonomy" id="392500"/>
    <lineage>
        <taxon>Bacteria</taxon>
        <taxon>Pseudomonadati</taxon>
        <taxon>Pseudomonadota</taxon>
        <taxon>Gammaproteobacteria</taxon>
        <taxon>Alteromonadales</taxon>
        <taxon>Shewanellaceae</taxon>
        <taxon>Shewanella</taxon>
    </lineage>
</organism>
<reference evidence="2 3" key="1">
    <citation type="submission" date="2008-02" db="EMBL/GenBank/DDBJ databases">
        <title>Complete sequence of Shewanella woodyi ATCC 51908.</title>
        <authorList>
            <consortium name="US DOE Joint Genome Institute"/>
            <person name="Copeland A."/>
            <person name="Lucas S."/>
            <person name="Lapidus A."/>
            <person name="Glavina del Rio T."/>
            <person name="Dalin E."/>
            <person name="Tice H."/>
            <person name="Bruce D."/>
            <person name="Goodwin L."/>
            <person name="Pitluck S."/>
            <person name="Sims D."/>
            <person name="Brettin T."/>
            <person name="Detter J.C."/>
            <person name="Han C."/>
            <person name="Kuske C.R."/>
            <person name="Schmutz J."/>
            <person name="Larimer F."/>
            <person name="Land M."/>
            <person name="Hauser L."/>
            <person name="Kyrpides N."/>
            <person name="Lykidis A."/>
            <person name="Zhao J.-S."/>
            <person name="Richardson P."/>
        </authorList>
    </citation>
    <scope>NUCLEOTIDE SEQUENCE [LARGE SCALE GENOMIC DNA]</scope>
    <source>
        <strain evidence="3">ATCC 51908 / MS32</strain>
    </source>
</reference>
<accession>B1KD23</accession>
<dbReference type="AlphaFoldDB" id="B1KD23"/>
<gene>
    <name evidence="2" type="ordered locus">Swoo_3594</name>
</gene>
<dbReference type="KEGG" id="swd:Swoo_3594"/>
<feature type="chain" id="PRO_5002764295" evidence="1">
    <location>
        <begin position="25"/>
        <end position="131"/>
    </location>
</feature>
<dbReference type="EMBL" id="CP000961">
    <property type="protein sequence ID" value="ACA87858.1"/>
    <property type="molecule type" value="Genomic_DNA"/>
</dbReference>
<name>B1KD23_SHEWM</name>
<proteinExistence type="predicted"/>
<sequence precursor="true">MKKFNIFSPLVFTLLLLFSAGSQCGYENVDISEEKKMIEVLYGVEVYSDSFEFQVLSSGCTHNEHFKLQASQLNDNQISVQLIRTKKDLCRALPWLINIKVAIPFSDILYPEFIFTNPFKNKHSLKNTYGN</sequence>
<dbReference type="Proteomes" id="UP000002168">
    <property type="component" value="Chromosome"/>
</dbReference>
<evidence type="ECO:0000256" key="1">
    <source>
        <dbReference type="SAM" id="SignalP"/>
    </source>
</evidence>
<feature type="signal peptide" evidence="1">
    <location>
        <begin position="1"/>
        <end position="24"/>
    </location>
</feature>
<dbReference type="HOGENOM" id="CLU_1892618_0_0_6"/>